<dbReference type="GO" id="GO:0008080">
    <property type="term" value="F:N-acetyltransferase activity"/>
    <property type="evidence" value="ECO:0007669"/>
    <property type="project" value="UniProtKB-ARBA"/>
</dbReference>
<dbReference type="InterPro" id="IPR000182">
    <property type="entry name" value="GNAT_dom"/>
</dbReference>
<dbReference type="OrthoDB" id="30840at2759"/>
<dbReference type="AlphaFoldDB" id="L1JVD7"/>
<dbReference type="PANTHER" id="PTHR10908">
    <property type="entry name" value="SEROTONIN N-ACETYLTRANSFERASE"/>
    <property type="match status" value="1"/>
</dbReference>
<dbReference type="SUPFAM" id="SSF55729">
    <property type="entry name" value="Acyl-CoA N-acyltransferases (Nat)"/>
    <property type="match status" value="1"/>
</dbReference>
<dbReference type="RefSeq" id="XP_005839043.1">
    <property type="nucleotide sequence ID" value="XM_005838986.1"/>
</dbReference>
<proteinExistence type="predicted"/>
<reference evidence="5" key="3">
    <citation type="submission" date="2016-03" db="UniProtKB">
        <authorList>
            <consortium name="EnsemblProtists"/>
        </authorList>
    </citation>
    <scope>IDENTIFICATION</scope>
</reference>
<dbReference type="CDD" id="cd04301">
    <property type="entry name" value="NAT_SF"/>
    <property type="match status" value="1"/>
</dbReference>
<dbReference type="EMBL" id="JH992973">
    <property type="protein sequence ID" value="EKX52063.1"/>
    <property type="molecule type" value="Genomic_DNA"/>
</dbReference>
<keyword evidence="2" id="KW-0012">Acyltransferase</keyword>
<feature type="domain" description="N-acetyltransferase" evidence="3">
    <location>
        <begin position="5"/>
        <end position="161"/>
    </location>
</feature>
<dbReference type="OMA" id="IHLMCKE"/>
<accession>L1JVD7</accession>
<dbReference type="PANTHER" id="PTHR10908:SF0">
    <property type="entry name" value="SEROTONIN N-ACETYLTRANSFERASE"/>
    <property type="match status" value="1"/>
</dbReference>
<organism evidence="4">
    <name type="scientific">Guillardia theta (strain CCMP2712)</name>
    <name type="common">Cryptophyte</name>
    <dbReference type="NCBI Taxonomy" id="905079"/>
    <lineage>
        <taxon>Eukaryota</taxon>
        <taxon>Cryptophyceae</taxon>
        <taxon>Pyrenomonadales</taxon>
        <taxon>Geminigeraceae</taxon>
        <taxon>Guillardia</taxon>
    </lineage>
</organism>
<protein>
    <recommendedName>
        <fullName evidence="3">N-acetyltransferase domain-containing protein</fullName>
    </recommendedName>
</protein>
<dbReference type="eggNOG" id="KOG4144">
    <property type="taxonomic scope" value="Eukaryota"/>
</dbReference>
<evidence type="ECO:0000313" key="4">
    <source>
        <dbReference type="EMBL" id="EKX52063.1"/>
    </source>
</evidence>
<dbReference type="KEGG" id="gtt:GUITHDRAFT_101968"/>
<gene>
    <name evidence="4" type="ORF">GUITHDRAFT_101968</name>
</gene>
<sequence length="161" mass="18414">MVCCVWIRASLEDLDVVEQLESSSYPADEGADRAKLEFRISHAQEFFMVCRRGEDVVGFVNGTLSKDSKLTHESMSHHDPQGSTLCIHSVVVQESMRRQGLGRRMLRHYVEEVQGKEQVRAIALICKEYLVDFYKQCGFVMVGPSDVEHGADPWYEMRITK</sequence>
<dbReference type="Proteomes" id="UP000011087">
    <property type="component" value="Unassembled WGS sequence"/>
</dbReference>
<evidence type="ECO:0000256" key="1">
    <source>
        <dbReference type="ARBA" id="ARBA00022679"/>
    </source>
</evidence>
<dbReference type="InterPro" id="IPR016181">
    <property type="entry name" value="Acyl_CoA_acyltransferase"/>
</dbReference>
<keyword evidence="6" id="KW-1185">Reference proteome</keyword>
<reference evidence="4 6" key="1">
    <citation type="journal article" date="2012" name="Nature">
        <title>Algal genomes reveal evolutionary mosaicism and the fate of nucleomorphs.</title>
        <authorList>
            <consortium name="DOE Joint Genome Institute"/>
            <person name="Curtis B.A."/>
            <person name="Tanifuji G."/>
            <person name="Burki F."/>
            <person name="Gruber A."/>
            <person name="Irimia M."/>
            <person name="Maruyama S."/>
            <person name="Arias M.C."/>
            <person name="Ball S.G."/>
            <person name="Gile G.H."/>
            <person name="Hirakawa Y."/>
            <person name="Hopkins J.F."/>
            <person name="Kuo A."/>
            <person name="Rensing S.A."/>
            <person name="Schmutz J."/>
            <person name="Symeonidi A."/>
            <person name="Elias M."/>
            <person name="Eveleigh R.J."/>
            <person name="Herman E.K."/>
            <person name="Klute M.J."/>
            <person name="Nakayama T."/>
            <person name="Obornik M."/>
            <person name="Reyes-Prieto A."/>
            <person name="Armbrust E.V."/>
            <person name="Aves S.J."/>
            <person name="Beiko R.G."/>
            <person name="Coutinho P."/>
            <person name="Dacks J.B."/>
            <person name="Durnford D.G."/>
            <person name="Fast N.M."/>
            <person name="Green B.R."/>
            <person name="Grisdale C.J."/>
            <person name="Hempel F."/>
            <person name="Henrissat B."/>
            <person name="Hoppner M.P."/>
            <person name="Ishida K."/>
            <person name="Kim E."/>
            <person name="Koreny L."/>
            <person name="Kroth P.G."/>
            <person name="Liu Y."/>
            <person name="Malik S.B."/>
            <person name="Maier U.G."/>
            <person name="McRose D."/>
            <person name="Mock T."/>
            <person name="Neilson J.A."/>
            <person name="Onodera N.T."/>
            <person name="Poole A.M."/>
            <person name="Pritham E.J."/>
            <person name="Richards T.A."/>
            <person name="Rocap G."/>
            <person name="Roy S.W."/>
            <person name="Sarai C."/>
            <person name="Schaack S."/>
            <person name="Shirato S."/>
            <person name="Slamovits C.H."/>
            <person name="Spencer D.F."/>
            <person name="Suzuki S."/>
            <person name="Worden A.Z."/>
            <person name="Zauner S."/>
            <person name="Barry K."/>
            <person name="Bell C."/>
            <person name="Bharti A.K."/>
            <person name="Crow J.A."/>
            <person name="Grimwood J."/>
            <person name="Kramer R."/>
            <person name="Lindquist E."/>
            <person name="Lucas S."/>
            <person name="Salamov A."/>
            <person name="McFadden G.I."/>
            <person name="Lane C.E."/>
            <person name="Keeling P.J."/>
            <person name="Gray M.W."/>
            <person name="Grigoriev I.V."/>
            <person name="Archibald J.M."/>
        </authorList>
    </citation>
    <scope>NUCLEOTIDE SEQUENCE</scope>
    <source>
        <strain evidence="4 6">CCMP2712</strain>
    </source>
</reference>
<dbReference type="Gene3D" id="3.40.630.30">
    <property type="match status" value="1"/>
</dbReference>
<dbReference type="GeneID" id="17308965"/>
<dbReference type="STRING" id="905079.L1JVD7"/>
<dbReference type="EnsemblProtists" id="EKX52063">
    <property type="protein sequence ID" value="EKX52063"/>
    <property type="gene ID" value="GUITHDRAFT_101968"/>
</dbReference>
<keyword evidence="1" id="KW-0808">Transferase</keyword>
<reference evidence="6" key="2">
    <citation type="submission" date="2012-11" db="EMBL/GenBank/DDBJ databases">
        <authorList>
            <person name="Kuo A."/>
            <person name="Curtis B.A."/>
            <person name="Tanifuji G."/>
            <person name="Burki F."/>
            <person name="Gruber A."/>
            <person name="Irimia M."/>
            <person name="Maruyama S."/>
            <person name="Arias M.C."/>
            <person name="Ball S.G."/>
            <person name="Gile G.H."/>
            <person name="Hirakawa Y."/>
            <person name="Hopkins J.F."/>
            <person name="Rensing S.A."/>
            <person name="Schmutz J."/>
            <person name="Symeonidi A."/>
            <person name="Elias M."/>
            <person name="Eveleigh R.J."/>
            <person name="Herman E.K."/>
            <person name="Klute M.J."/>
            <person name="Nakayama T."/>
            <person name="Obornik M."/>
            <person name="Reyes-Prieto A."/>
            <person name="Armbrust E.V."/>
            <person name="Aves S.J."/>
            <person name="Beiko R.G."/>
            <person name="Coutinho P."/>
            <person name="Dacks J.B."/>
            <person name="Durnford D.G."/>
            <person name="Fast N.M."/>
            <person name="Green B.R."/>
            <person name="Grisdale C."/>
            <person name="Hempe F."/>
            <person name="Henrissat B."/>
            <person name="Hoppner M.P."/>
            <person name="Ishida K.-I."/>
            <person name="Kim E."/>
            <person name="Koreny L."/>
            <person name="Kroth P.G."/>
            <person name="Liu Y."/>
            <person name="Malik S.-B."/>
            <person name="Maier U.G."/>
            <person name="McRose D."/>
            <person name="Mock T."/>
            <person name="Neilson J.A."/>
            <person name="Onodera N.T."/>
            <person name="Poole A.M."/>
            <person name="Pritham E.J."/>
            <person name="Richards T.A."/>
            <person name="Rocap G."/>
            <person name="Roy S.W."/>
            <person name="Sarai C."/>
            <person name="Schaack S."/>
            <person name="Shirato S."/>
            <person name="Slamovits C.H."/>
            <person name="Spencer D.F."/>
            <person name="Suzuki S."/>
            <person name="Worden A.Z."/>
            <person name="Zauner S."/>
            <person name="Barry K."/>
            <person name="Bell C."/>
            <person name="Bharti A.K."/>
            <person name="Crow J.A."/>
            <person name="Grimwood J."/>
            <person name="Kramer R."/>
            <person name="Lindquist E."/>
            <person name="Lucas S."/>
            <person name="Salamov A."/>
            <person name="McFadden G.I."/>
            <person name="Lane C.E."/>
            <person name="Keeling P.J."/>
            <person name="Gray M.W."/>
            <person name="Grigoriev I.V."/>
            <person name="Archibald J.M."/>
        </authorList>
    </citation>
    <scope>NUCLEOTIDE SEQUENCE</scope>
    <source>
        <strain evidence="6">CCMP2712</strain>
    </source>
</reference>
<evidence type="ECO:0000313" key="6">
    <source>
        <dbReference type="Proteomes" id="UP000011087"/>
    </source>
</evidence>
<evidence type="ECO:0000256" key="2">
    <source>
        <dbReference type="ARBA" id="ARBA00023315"/>
    </source>
</evidence>
<evidence type="ECO:0000313" key="5">
    <source>
        <dbReference type="EnsemblProtists" id="EKX52063"/>
    </source>
</evidence>
<dbReference type="PROSITE" id="PS51186">
    <property type="entry name" value="GNAT"/>
    <property type="match status" value="1"/>
</dbReference>
<dbReference type="PaxDb" id="55529-EKX52063"/>
<evidence type="ECO:0000259" key="3">
    <source>
        <dbReference type="PROSITE" id="PS51186"/>
    </source>
</evidence>
<name>L1JVD7_GUITC</name>
<dbReference type="Pfam" id="PF00583">
    <property type="entry name" value="Acetyltransf_1"/>
    <property type="match status" value="1"/>
</dbReference>
<dbReference type="HOGENOM" id="CLU_061829_2_1_1"/>
<dbReference type="InterPro" id="IPR051635">
    <property type="entry name" value="SNAT-like"/>
</dbReference>